<feature type="domain" description="Flavodoxin-like fold" evidence="3">
    <location>
        <begin position="1"/>
        <end position="210"/>
    </location>
</feature>
<evidence type="ECO:0000313" key="4">
    <source>
        <dbReference type="EMBL" id="AWW29404.1"/>
    </source>
</evidence>
<name>A0A2Z4IEP6_9BACT</name>
<accession>A0A2Z4IEP6</accession>
<dbReference type="PANTHER" id="PTHR10204">
    <property type="entry name" value="NAD P H OXIDOREDUCTASE-RELATED"/>
    <property type="match status" value="1"/>
</dbReference>
<dbReference type="InterPro" id="IPR029039">
    <property type="entry name" value="Flavoprotein-like_sf"/>
</dbReference>
<dbReference type="SUPFAM" id="SSF52218">
    <property type="entry name" value="Flavoproteins"/>
    <property type="match status" value="1"/>
</dbReference>
<evidence type="ECO:0000256" key="1">
    <source>
        <dbReference type="ARBA" id="ARBA00006252"/>
    </source>
</evidence>
<dbReference type="AlphaFoldDB" id="A0A2Z4IEP6"/>
<dbReference type="GO" id="GO:0005829">
    <property type="term" value="C:cytosol"/>
    <property type="evidence" value="ECO:0007669"/>
    <property type="project" value="TreeGrafter"/>
</dbReference>
<dbReference type="RefSeq" id="WP_112782819.1">
    <property type="nucleotide sequence ID" value="NZ_CP030041.1"/>
</dbReference>
<dbReference type="GO" id="GO:0003955">
    <property type="term" value="F:NAD(P)H dehydrogenase (quinone) activity"/>
    <property type="evidence" value="ECO:0007669"/>
    <property type="project" value="TreeGrafter"/>
</dbReference>
<comment type="similarity">
    <text evidence="1">Belongs to the NAD(P)H dehydrogenase (quinone) family.</text>
</comment>
<dbReference type="KEGG" id="est:DN752_04175"/>
<keyword evidence="5" id="KW-1185">Reference proteome</keyword>
<proteinExistence type="inferred from homology"/>
<dbReference type="OrthoDB" id="652200at2"/>
<evidence type="ECO:0000259" key="3">
    <source>
        <dbReference type="Pfam" id="PF02525"/>
    </source>
</evidence>
<evidence type="ECO:0000313" key="5">
    <source>
        <dbReference type="Proteomes" id="UP000248688"/>
    </source>
</evidence>
<protein>
    <submittedName>
        <fullName evidence="4">Flavodoxin family protein</fullName>
    </submittedName>
</protein>
<dbReference type="Pfam" id="PF02525">
    <property type="entry name" value="Flavodoxin_2"/>
    <property type="match status" value="1"/>
</dbReference>
<dbReference type="PANTHER" id="PTHR10204:SF34">
    <property type="entry name" value="NAD(P)H DEHYDROGENASE [QUINONE] 1 ISOFORM 1"/>
    <property type="match status" value="1"/>
</dbReference>
<dbReference type="EMBL" id="CP030041">
    <property type="protein sequence ID" value="AWW29404.1"/>
    <property type="molecule type" value="Genomic_DNA"/>
</dbReference>
<dbReference type="InterPro" id="IPR003680">
    <property type="entry name" value="Flavodoxin_fold"/>
</dbReference>
<reference evidence="4 5" key="1">
    <citation type="submission" date="2018-06" db="EMBL/GenBank/DDBJ databases">
        <title>Echinicola strongylocentroti sp. nov., isolated from a sea urchin Strongylocentrotus intermedius.</title>
        <authorList>
            <person name="Bae S.S."/>
        </authorList>
    </citation>
    <scope>NUCLEOTIDE SEQUENCE [LARGE SCALE GENOMIC DNA]</scope>
    <source>
        <strain evidence="4 5">MEBiC08714</strain>
    </source>
</reference>
<organism evidence="4 5">
    <name type="scientific">Echinicola strongylocentroti</name>
    <dbReference type="NCBI Taxonomy" id="1795355"/>
    <lineage>
        <taxon>Bacteria</taxon>
        <taxon>Pseudomonadati</taxon>
        <taxon>Bacteroidota</taxon>
        <taxon>Cytophagia</taxon>
        <taxon>Cytophagales</taxon>
        <taxon>Cyclobacteriaceae</taxon>
        <taxon>Echinicola</taxon>
    </lineage>
</organism>
<keyword evidence="2" id="KW-0560">Oxidoreductase</keyword>
<dbReference type="Proteomes" id="UP000248688">
    <property type="component" value="Chromosome"/>
</dbReference>
<evidence type="ECO:0000256" key="2">
    <source>
        <dbReference type="ARBA" id="ARBA00023002"/>
    </source>
</evidence>
<sequence length="266" mass="30662">MKIFIVYAHPEPKSLNGTLKDVAVSHLESLGHEVIVSDLYKMDWKAVADKSDFQKSNPEERLRYMKSSNEAYHNGTQTEDIAKEQEKLLWADFIIFQFPFWWFGMPAILKGWIDRVYAFGFAYGTGKYGGKYWGNRYGEGNLQGKKAMLSITIGGREPQYQECGINGYIFDLLFPIHHGMLWYPGISVIPPNIIYQADSIDESRFSQQLNIFKNRLSTLNSTPIIPFRYQNKGDYDDEQKLRNELINGASGLSIHLNHNFKDDPKK</sequence>
<gene>
    <name evidence="4" type="ORF">DN752_04175</name>
</gene>
<dbReference type="InterPro" id="IPR051545">
    <property type="entry name" value="NAD(P)H_dehydrogenase_qn"/>
</dbReference>
<dbReference type="Gene3D" id="3.40.50.360">
    <property type="match status" value="1"/>
</dbReference>